<evidence type="ECO:0000256" key="4">
    <source>
        <dbReference type="ARBA" id="ARBA00022801"/>
    </source>
</evidence>
<dbReference type="EMBL" id="CP020370">
    <property type="protein sequence ID" value="AUB80135.1"/>
    <property type="molecule type" value="Genomic_DNA"/>
</dbReference>
<dbReference type="GO" id="GO:0000287">
    <property type="term" value="F:magnesium ion binding"/>
    <property type="evidence" value="ECO:0007669"/>
    <property type="project" value="UniProtKB-UniRule"/>
</dbReference>
<evidence type="ECO:0000256" key="2">
    <source>
        <dbReference type="ARBA" id="ARBA00022722"/>
    </source>
</evidence>
<dbReference type="KEGG" id="tsy:THSYN_03600"/>
<sequence length="133" mass="14889">MMRLAYLDSCIVIYLIEKVDPFSEQTRRFLARNGDAVLFVSPLVRLEVIVKPLRDSAAQLVADYEDFLAAQNWLGIDDSIFDRACQLRARHGLKTPDALHLATALHHGCTEFWTNDDRLRVAAGGMSVDVLSG</sequence>
<keyword evidence="3 5" id="KW-0479">Metal-binding</keyword>
<evidence type="ECO:0000256" key="5">
    <source>
        <dbReference type="HAMAP-Rule" id="MF_00265"/>
    </source>
</evidence>
<dbReference type="CDD" id="cd09874">
    <property type="entry name" value="PIN_MT3492-like"/>
    <property type="match status" value="1"/>
</dbReference>
<name>A0A2K8U3M5_9GAMM</name>
<gene>
    <name evidence="5" type="primary">vapC</name>
    <name evidence="7" type="ORF">THSYN_03600</name>
</gene>
<evidence type="ECO:0000256" key="1">
    <source>
        <dbReference type="ARBA" id="ARBA00022649"/>
    </source>
</evidence>
<feature type="binding site" evidence="5">
    <location>
        <position position="97"/>
    </location>
    <ligand>
        <name>Mg(2+)</name>
        <dbReference type="ChEBI" id="CHEBI:18420"/>
    </ligand>
</feature>
<dbReference type="HAMAP" id="MF_00265">
    <property type="entry name" value="VapC_Nob1"/>
    <property type="match status" value="1"/>
</dbReference>
<dbReference type="InterPro" id="IPR002716">
    <property type="entry name" value="PIN_dom"/>
</dbReference>
<dbReference type="AlphaFoldDB" id="A0A2K8U3M5"/>
<keyword evidence="2 5" id="KW-0540">Nuclease</keyword>
<dbReference type="Pfam" id="PF01850">
    <property type="entry name" value="PIN"/>
    <property type="match status" value="1"/>
</dbReference>
<protein>
    <recommendedName>
        <fullName evidence="5">Ribonuclease VapC</fullName>
        <shortName evidence="5">RNase VapC</shortName>
        <ecNumber evidence="5">3.1.-.-</ecNumber>
    </recommendedName>
    <alternativeName>
        <fullName evidence="5">Toxin VapC</fullName>
    </alternativeName>
</protein>
<keyword evidence="4 5" id="KW-0378">Hydrolase</keyword>
<feature type="domain" description="PIN" evidence="6">
    <location>
        <begin position="6"/>
        <end position="123"/>
    </location>
</feature>
<comment type="cofactor">
    <cofactor evidence="5">
        <name>Mg(2+)</name>
        <dbReference type="ChEBI" id="CHEBI:18420"/>
    </cofactor>
</comment>
<comment type="similarity">
    <text evidence="5">Belongs to the PINc/VapC protein family.</text>
</comment>
<dbReference type="GO" id="GO:0016787">
    <property type="term" value="F:hydrolase activity"/>
    <property type="evidence" value="ECO:0007669"/>
    <property type="project" value="UniProtKB-KW"/>
</dbReference>
<dbReference type="EC" id="3.1.-.-" evidence="5"/>
<evidence type="ECO:0000256" key="3">
    <source>
        <dbReference type="ARBA" id="ARBA00022723"/>
    </source>
</evidence>
<accession>A0A2K8U3M5</accession>
<comment type="function">
    <text evidence="5">Toxic component of a toxin-antitoxin (TA) system. An RNase.</text>
</comment>
<dbReference type="Proteomes" id="UP000232638">
    <property type="component" value="Chromosome"/>
</dbReference>
<keyword evidence="5" id="KW-0800">Toxin</keyword>
<dbReference type="GO" id="GO:0004540">
    <property type="term" value="F:RNA nuclease activity"/>
    <property type="evidence" value="ECO:0007669"/>
    <property type="project" value="InterPro"/>
</dbReference>
<reference evidence="7 8" key="1">
    <citation type="submission" date="2017-03" db="EMBL/GenBank/DDBJ databases">
        <title>Complete genome sequence of Candidatus 'Thiodictyon syntrophicum' sp. nov. strain Cad16T, a photolithoautotroph purple sulfur bacterium isolated from an alpine meromictic lake.</title>
        <authorList>
            <person name="Luedin S.M."/>
            <person name="Pothier J.F."/>
            <person name="Danza F."/>
            <person name="Storelli N."/>
            <person name="Wittwer M."/>
            <person name="Tonolla M."/>
        </authorList>
    </citation>
    <scope>NUCLEOTIDE SEQUENCE [LARGE SCALE GENOMIC DNA]</scope>
    <source>
        <strain evidence="7 8">Cad16T</strain>
    </source>
</reference>
<keyword evidence="8" id="KW-1185">Reference proteome</keyword>
<organism evidence="7 8">
    <name type="scientific">Candidatus Thiodictyon syntrophicum</name>
    <dbReference type="NCBI Taxonomy" id="1166950"/>
    <lineage>
        <taxon>Bacteria</taxon>
        <taxon>Pseudomonadati</taxon>
        <taxon>Pseudomonadota</taxon>
        <taxon>Gammaproteobacteria</taxon>
        <taxon>Chromatiales</taxon>
        <taxon>Chromatiaceae</taxon>
        <taxon>Thiodictyon</taxon>
    </lineage>
</organism>
<dbReference type="InterPro" id="IPR022907">
    <property type="entry name" value="VapC_family"/>
</dbReference>
<dbReference type="GO" id="GO:0090729">
    <property type="term" value="F:toxin activity"/>
    <property type="evidence" value="ECO:0007669"/>
    <property type="project" value="UniProtKB-KW"/>
</dbReference>
<dbReference type="Gene3D" id="3.40.50.1010">
    <property type="entry name" value="5'-nuclease"/>
    <property type="match status" value="1"/>
</dbReference>
<keyword evidence="1 5" id="KW-1277">Toxin-antitoxin system</keyword>
<dbReference type="SUPFAM" id="SSF88723">
    <property type="entry name" value="PIN domain-like"/>
    <property type="match status" value="1"/>
</dbReference>
<evidence type="ECO:0000313" key="8">
    <source>
        <dbReference type="Proteomes" id="UP000232638"/>
    </source>
</evidence>
<evidence type="ECO:0000313" key="7">
    <source>
        <dbReference type="EMBL" id="AUB80135.1"/>
    </source>
</evidence>
<evidence type="ECO:0000259" key="6">
    <source>
        <dbReference type="Pfam" id="PF01850"/>
    </source>
</evidence>
<proteinExistence type="inferred from homology"/>
<keyword evidence="5" id="KW-0460">Magnesium</keyword>
<feature type="binding site" evidence="5">
    <location>
        <position position="8"/>
    </location>
    <ligand>
        <name>Mg(2+)</name>
        <dbReference type="ChEBI" id="CHEBI:18420"/>
    </ligand>
</feature>
<dbReference type="InterPro" id="IPR029060">
    <property type="entry name" value="PIN-like_dom_sf"/>
</dbReference>
<dbReference type="OrthoDB" id="574461at2"/>